<dbReference type="InterPro" id="IPR036189">
    <property type="entry name" value="DCP2_BoxA_sf"/>
</dbReference>
<dbReference type="PANTHER" id="PTHR23114">
    <property type="entry name" value="M7GPPPN-MRNA HYDROLASE"/>
    <property type="match status" value="1"/>
</dbReference>
<dbReference type="Gene3D" id="1.10.10.1050">
    <property type="entry name" value="Dcp2, box A domain"/>
    <property type="match status" value="1"/>
</dbReference>
<comment type="caution">
    <text evidence="3">The sequence shown here is derived from an EMBL/GenBank/DDBJ whole genome shotgun (WGS) entry which is preliminary data.</text>
</comment>
<dbReference type="OrthoDB" id="18996at2759"/>
<evidence type="ECO:0000259" key="2">
    <source>
        <dbReference type="PROSITE" id="PS51462"/>
    </source>
</evidence>
<feature type="domain" description="Nudix hydrolase" evidence="2">
    <location>
        <begin position="116"/>
        <end position="243"/>
    </location>
</feature>
<dbReference type="AlphaFoldDB" id="A0A196SJ47"/>
<proteinExistence type="predicted"/>
<gene>
    <name evidence="3" type="ORF">AV274_2280</name>
</gene>
<dbReference type="PROSITE" id="PS51462">
    <property type="entry name" value="NUDIX"/>
    <property type="match status" value="1"/>
</dbReference>
<dbReference type="GO" id="GO:0003723">
    <property type="term" value="F:RNA binding"/>
    <property type="evidence" value="ECO:0007669"/>
    <property type="project" value="InterPro"/>
</dbReference>
<keyword evidence="3" id="KW-0378">Hydrolase</keyword>
<dbReference type="GO" id="GO:0005737">
    <property type="term" value="C:cytoplasm"/>
    <property type="evidence" value="ECO:0007669"/>
    <property type="project" value="TreeGrafter"/>
</dbReference>
<dbReference type="EMBL" id="LXWW01000106">
    <property type="protein sequence ID" value="OAO15964.1"/>
    <property type="molecule type" value="Genomic_DNA"/>
</dbReference>
<sequence>MRLRQCLLALRSVSMEPDKKVWDAIWKDFQNNCGEEEWTKKWYLFRQLEKSHWYYEDHFCAIHHKPNCSGDPRYKCFKLKKDDNQFYCAMLDAFPWLKQLIGDLEKAKKERDIAMRKILRVGAILLDVKTFRFLVVEDANTHSYMFPRGKINKEESPMLCMYRELEEEVSLSLRHCKRDFVCKVKVNDYGVTAIMYCFVGSFCDAPLRIRCKDEIASFRWMTRRELHDLPKKSKHLVDCFDSYLSRMIAFVPRAHLRVIEDDENVSDEEGNSFSIHSNHHADGSAKSKRIVNDDENNETFGDDRNDAVMSVDEFIKRNAMIEHRHISHYNGDPQTFGESDEEEEEQQKVQLNPAPYKHYLISGDAVFSFDYAKLLNCIR</sequence>
<dbReference type="GO" id="GO:0016787">
    <property type="term" value="F:hydrolase activity"/>
    <property type="evidence" value="ECO:0007669"/>
    <property type="project" value="UniProtKB-KW"/>
</dbReference>
<name>A0A196SJ47_BLAHN</name>
<evidence type="ECO:0000313" key="4">
    <source>
        <dbReference type="Proteomes" id="UP000078348"/>
    </source>
</evidence>
<dbReference type="Pfam" id="PF00293">
    <property type="entry name" value="NUDIX"/>
    <property type="match status" value="1"/>
</dbReference>
<dbReference type="SUPFAM" id="SSF55811">
    <property type="entry name" value="Nudix"/>
    <property type="match status" value="1"/>
</dbReference>
<dbReference type="GO" id="GO:0030145">
    <property type="term" value="F:manganese ion binding"/>
    <property type="evidence" value="ECO:0007669"/>
    <property type="project" value="InterPro"/>
</dbReference>
<dbReference type="SUPFAM" id="SSF140586">
    <property type="entry name" value="Dcp2 domain-like"/>
    <property type="match status" value="1"/>
</dbReference>
<dbReference type="PANTHER" id="PTHR23114:SF17">
    <property type="entry name" value="M7GPPPN-MRNA HYDROLASE"/>
    <property type="match status" value="1"/>
</dbReference>
<dbReference type="InterPro" id="IPR015797">
    <property type="entry name" value="NUDIX_hydrolase-like_dom_sf"/>
</dbReference>
<feature type="region of interest" description="Disordered" evidence="1">
    <location>
        <begin position="267"/>
        <end position="287"/>
    </location>
</feature>
<protein>
    <submittedName>
        <fullName evidence="3">M7GpppN-mRNA hydrolase</fullName>
    </submittedName>
</protein>
<dbReference type="InterPro" id="IPR000086">
    <property type="entry name" value="NUDIX_hydrolase_dom"/>
</dbReference>
<accession>A0A196SJ47</accession>
<organism evidence="3 4">
    <name type="scientific">Blastocystis sp. subtype 1 (strain ATCC 50177 / NandII)</name>
    <dbReference type="NCBI Taxonomy" id="478820"/>
    <lineage>
        <taxon>Eukaryota</taxon>
        <taxon>Sar</taxon>
        <taxon>Stramenopiles</taxon>
        <taxon>Bigyra</taxon>
        <taxon>Opalozoa</taxon>
        <taxon>Opalinata</taxon>
        <taxon>Blastocystidae</taxon>
        <taxon>Blastocystis</taxon>
    </lineage>
</organism>
<reference evidence="3 4" key="1">
    <citation type="submission" date="2016-05" db="EMBL/GenBank/DDBJ databases">
        <title>Nuclear genome of Blastocystis sp. subtype 1 NandII.</title>
        <authorList>
            <person name="Gentekaki E."/>
            <person name="Curtis B."/>
            <person name="Stairs C."/>
            <person name="Eme L."/>
            <person name="Herman E."/>
            <person name="Klimes V."/>
            <person name="Arias M.C."/>
            <person name="Elias M."/>
            <person name="Hilliou F."/>
            <person name="Klute M."/>
            <person name="Malik S.-B."/>
            <person name="Pightling A."/>
            <person name="Rachubinski R."/>
            <person name="Salas D."/>
            <person name="Schlacht A."/>
            <person name="Suga H."/>
            <person name="Archibald J."/>
            <person name="Ball S.G."/>
            <person name="Clark G."/>
            <person name="Dacks J."/>
            <person name="Van Der Giezen M."/>
            <person name="Tsaousis A."/>
            <person name="Roger A."/>
        </authorList>
    </citation>
    <scope>NUCLEOTIDE SEQUENCE [LARGE SCALE GENOMIC DNA]</scope>
    <source>
        <strain evidence="4">ATCC 50177 / NandII</strain>
    </source>
</reference>
<keyword evidence="4" id="KW-1185">Reference proteome</keyword>
<evidence type="ECO:0000256" key="1">
    <source>
        <dbReference type="SAM" id="MobiDB-lite"/>
    </source>
</evidence>
<dbReference type="Gene3D" id="3.90.79.10">
    <property type="entry name" value="Nucleoside Triphosphate Pyrophosphohydrolase"/>
    <property type="match status" value="1"/>
</dbReference>
<evidence type="ECO:0000313" key="3">
    <source>
        <dbReference type="EMBL" id="OAO15964.1"/>
    </source>
</evidence>
<dbReference type="Proteomes" id="UP000078348">
    <property type="component" value="Unassembled WGS sequence"/>
</dbReference>